<dbReference type="NCBIfam" id="TIGR01409">
    <property type="entry name" value="TAT_signal_seq"/>
    <property type="match status" value="1"/>
</dbReference>
<dbReference type="Proteomes" id="UP000239772">
    <property type="component" value="Unassembled WGS sequence"/>
</dbReference>
<protein>
    <submittedName>
        <fullName evidence="2">Formate dehydrogenase</fullName>
    </submittedName>
</protein>
<evidence type="ECO:0000313" key="2">
    <source>
        <dbReference type="EMBL" id="PSC04255.1"/>
    </source>
</evidence>
<dbReference type="OrthoDB" id="7876980at2"/>
<dbReference type="NCBIfam" id="TIGR02811">
    <property type="entry name" value="formate_TAT"/>
    <property type="match status" value="1"/>
</dbReference>
<dbReference type="EMBL" id="PVZS01000015">
    <property type="protein sequence ID" value="PSC04255.1"/>
    <property type="molecule type" value="Genomic_DNA"/>
</dbReference>
<dbReference type="InterPro" id="IPR014177">
    <property type="entry name" value="Formate_DH_TAT-contain"/>
</dbReference>
<feature type="chain" id="PRO_5015597624" evidence="1">
    <location>
        <begin position="39"/>
        <end position="70"/>
    </location>
</feature>
<organism evidence="2 3">
    <name type="scientific">Alsobacter soli</name>
    <dbReference type="NCBI Taxonomy" id="2109933"/>
    <lineage>
        <taxon>Bacteria</taxon>
        <taxon>Pseudomonadati</taxon>
        <taxon>Pseudomonadota</taxon>
        <taxon>Alphaproteobacteria</taxon>
        <taxon>Hyphomicrobiales</taxon>
        <taxon>Alsobacteraceae</taxon>
        <taxon>Alsobacter</taxon>
    </lineage>
</organism>
<accession>A0A2T1HRI5</accession>
<dbReference type="RefSeq" id="WP_106337781.1">
    <property type="nucleotide sequence ID" value="NZ_PVZS01000015.1"/>
</dbReference>
<feature type="signal peptide" evidence="1">
    <location>
        <begin position="1"/>
        <end position="38"/>
    </location>
</feature>
<name>A0A2T1HRI5_9HYPH</name>
<evidence type="ECO:0000313" key="3">
    <source>
        <dbReference type="Proteomes" id="UP000239772"/>
    </source>
</evidence>
<gene>
    <name evidence="2" type="ORF">SLNSH_14780</name>
</gene>
<keyword evidence="3" id="KW-1185">Reference proteome</keyword>
<reference evidence="3" key="1">
    <citation type="submission" date="2018-03" db="EMBL/GenBank/DDBJ databases">
        <authorList>
            <person name="Sun L."/>
            <person name="Liu H."/>
            <person name="Chen W."/>
            <person name="Huang K."/>
            <person name="Liu W."/>
            <person name="Gao X."/>
        </authorList>
    </citation>
    <scope>NUCLEOTIDE SEQUENCE [LARGE SCALE GENOMIC DNA]</scope>
    <source>
        <strain evidence="3">SH9</strain>
    </source>
</reference>
<dbReference type="PIRSF" id="PIRSF036704">
    <property type="entry name" value="UCP036704"/>
    <property type="match status" value="1"/>
</dbReference>
<keyword evidence="1" id="KW-0732">Signal</keyword>
<comment type="caution">
    <text evidence="2">The sequence shown here is derived from an EMBL/GenBank/DDBJ whole genome shotgun (WGS) entry which is preliminary data.</text>
</comment>
<evidence type="ECO:0000256" key="1">
    <source>
        <dbReference type="SAM" id="SignalP"/>
    </source>
</evidence>
<dbReference type="InterPro" id="IPR019546">
    <property type="entry name" value="TAT_signal_bac_arc"/>
</dbReference>
<proteinExistence type="predicted"/>
<dbReference type="PROSITE" id="PS51318">
    <property type="entry name" value="TAT"/>
    <property type="match status" value="1"/>
</dbReference>
<dbReference type="InterPro" id="IPR006311">
    <property type="entry name" value="TAT_signal"/>
</dbReference>
<dbReference type="AlphaFoldDB" id="A0A2T1HRI5"/>
<sequence>MAKAQRGMSRRGLLKGLSSGTLALGAAAAAVAPEPAEAYDPGPTEMRGRYRETDHVKAYYRVNGYETLKK</sequence>